<accession>A0AAW1HII0</accession>
<protein>
    <submittedName>
        <fullName evidence="1">Uncharacterized protein</fullName>
    </submittedName>
</protein>
<comment type="caution">
    <text evidence="1">The sequence shown here is derived from an EMBL/GenBank/DDBJ whole genome shotgun (WGS) entry which is preliminary data.</text>
</comment>
<gene>
    <name evidence="1" type="ORF">RND81_11G064000</name>
</gene>
<name>A0AAW1HII0_SAPOF</name>
<proteinExistence type="predicted"/>
<keyword evidence="2" id="KW-1185">Reference proteome</keyword>
<reference evidence="1" key="1">
    <citation type="submission" date="2024-03" db="EMBL/GenBank/DDBJ databases">
        <title>WGS assembly of Saponaria officinalis var. Norfolk2.</title>
        <authorList>
            <person name="Jenkins J."/>
            <person name="Shu S."/>
            <person name="Grimwood J."/>
            <person name="Barry K."/>
            <person name="Goodstein D."/>
            <person name="Schmutz J."/>
            <person name="Leebens-Mack J."/>
            <person name="Osbourn A."/>
        </authorList>
    </citation>
    <scope>NUCLEOTIDE SEQUENCE [LARGE SCALE GENOMIC DNA]</scope>
    <source>
        <strain evidence="1">JIC</strain>
    </source>
</reference>
<dbReference type="EMBL" id="JBDFQZ010000011">
    <property type="protein sequence ID" value="KAK9676245.1"/>
    <property type="molecule type" value="Genomic_DNA"/>
</dbReference>
<dbReference type="Proteomes" id="UP001443914">
    <property type="component" value="Unassembled WGS sequence"/>
</dbReference>
<evidence type="ECO:0000313" key="1">
    <source>
        <dbReference type="EMBL" id="KAK9676245.1"/>
    </source>
</evidence>
<dbReference type="AlphaFoldDB" id="A0AAW1HII0"/>
<organism evidence="1 2">
    <name type="scientific">Saponaria officinalis</name>
    <name type="common">Common soapwort</name>
    <name type="synonym">Lychnis saponaria</name>
    <dbReference type="NCBI Taxonomy" id="3572"/>
    <lineage>
        <taxon>Eukaryota</taxon>
        <taxon>Viridiplantae</taxon>
        <taxon>Streptophyta</taxon>
        <taxon>Embryophyta</taxon>
        <taxon>Tracheophyta</taxon>
        <taxon>Spermatophyta</taxon>
        <taxon>Magnoliopsida</taxon>
        <taxon>eudicotyledons</taxon>
        <taxon>Gunneridae</taxon>
        <taxon>Pentapetalae</taxon>
        <taxon>Caryophyllales</taxon>
        <taxon>Caryophyllaceae</taxon>
        <taxon>Caryophylleae</taxon>
        <taxon>Saponaria</taxon>
    </lineage>
</organism>
<sequence length="146" mass="16212">MGDTFKNTLSPLANSIAKYADKHRQLEEQGQPIDDNQLLHDIVGGHRKGHVYGVGSAVPLYYETTSKVRTSHKHSSYVSGIMSPMEEYRKFQEETINRQEEMQQKLANLQALIQTQTCSPNPNVFPNRDHNNSDGGVGGAGMGLQV</sequence>
<evidence type="ECO:0000313" key="2">
    <source>
        <dbReference type="Proteomes" id="UP001443914"/>
    </source>
</evidence>